<feature type="short sequence motif" description="GXSXG" evidence="4">
    <location>
        <begin position="36"/>
        <end position="40"/>
    </location>
</feature>
<proteinExistence type="predicted"/>
<name>A0ABT8RAT5_9BACT</name>
<dbReference type="PANTHER" id="PTHR14226:SF78">
    <property type="entry name" value="SLR0060 PROTEIN"/>
    <property type="match status" value="1"/>
</dbReference>
<evidence type="ECO:0000256" key="4">
    <source>
        <dbReference type="PROSITE-ProRule" id="PRU01161"/>
    </source>
</evidence>
<dbReference type="Pfam" id="PF01734">
    <property type="entry name" value="Patatin"/>
    <property type="match status" value="1"/>
</dbReference>
<dbReference type="SUPFAM" id="SSF52151">
    <property type="entry name" value="FabD/lysophospholipase-like"/>
    <property type="match status" value="1"/>
</dbReference>
<keyword evidence="7" id="KW-1185">Reference proteome</keyword>
<protein>
    <submittedName>
        <fullName evidence="6">Patatin-like phospholipase family protein</fullName>
    </submittedName>
</protein>
<feature type="short sequence motif" description="GXGXXG" evidence="4">
    <location>
        <begin position="9"/>
        <end position="14"/>
    </location>
</feature>
<dbReference type="EMBL" id="JAUKPO010000014">
    <property type="protein sequence ID" value="MDO1448796.1"/>
    <property type="molecule type" value="Genomic_DNA"/>
</dbReference>
<dbReference type="RefSeq" id="WP_302039598.1">
    <property type="nucleotide sequence ID" value="NZ_JAUKPO010000014.1"/>
</dbReference>
<dbReference type="InterPro" id="IPR016035">
    <property type="entry name" value="Acyl_Trfase/lysoPLipase"/>
</dbReference>
<comment type="caution">
    <text evidence="6">The sequence shown here is derived from an EMBL/GenBank/DDBJ whole genome shotgun (WGS) entry which is preliminary data.</text>
</comment>
<feature type="active site" description="Nucleophile" evidence="4">
    <location>
        <position position="38"/>
    </location>
</feature>
<reference evidence="6" key="1">
    <citation type="submission" date="2023-07" db="EMBL/GenBank/DDBJ databases">
        <title>The genome sequence of Rhodocytophaga aerolata KACC 12507.</title>
        <authorList>
            <person name="Zhang X."/>
        </authorList>
    </citation>
    <scope>NUCLEOTIDE SEQUENCE</scope>
    <source>
        <strain evidence="6">KACC 12507</strain>
    </source>
</reference>
<feature type="active site" description="Proton acceptor" evidence="4">
    <location>
        <position position="149"/>
    </location>
</feature>
<gene>
    <name evidence="6" type="ORF">Q0590_21140</name>
</gene>
<evidence type="ECO:0000256" key="2">
    <source>
        <dbReference type="ARBA" id="ARBA00022963"/>
    </source>
</evidence>
<keyword evidence="3 4" id="KW-0443">Lipid metabolism</keyword>
<dbReference type="InterPro" id="IPR002641">
    <property type="entry name" value="PNPLA_dom"/>
</dbReference>
<keyword evidence="1 4" id="KW-0378">Hydrolase</keyword>
<feature type="short sequence motif" description="DGA/G" evidence="4">
    <location>
        <begin position="149"/>
        <end position="151"/>
    </location>
</feature>
<sequence length="257" mass="28363">MKIGLALSGGGAKGFAHLGVMKGLLEQGFQPQIISGVSAGAVAAALYAAGYHPDKILEIFIASKFHRFMRISVSFTGILRMERVEKLYEMYLPATFEDLKIPVVVSATDLQAGKTVFFDKGPLVKPLIATCCIPGMFEPMRIDGRMYVDGGILNNLPVEPLIGKCDYIIGVHTNPIDPEMPLRSIRAIMERTLLLAVQNNVKERAAKCNLVIEPPTLHQFTSYDGRKARQIFEIGYEYTMQLTEKLASFKNPLPVDS</sequence>
<evidence type="ECO:0000256" key="1">
    <source>
        <dbReference type="ARBA" id="ARBA00022801"/>
    </source>
</evidence>
<dbReference type="PROSITE" id="PS51635">
    <property type="entry name" value="PNPLA"/>
    <property type="match status" value="1"/>
</dbReference>
<feature type="domain" description="PNPLA" evidence="5">
    <location>
        <begin position="5"/>
        <end position="162"/>
    </location>
</feature>
<accession>A0ABT8RAT5</accession>
<keyword evidence="2 4" id="KW-0442">Lipid degradation</keyword>
<dbReference type="PANTHER" id="PTHR14226">
    <property type="entry name" value="NEUROPATHY TARGET ESTERASE/SWISS CHEESE D.MELANOGASTER"/>
    <property type="match status" value="1"/>
</dbReference>
<evidence type="ECO:0000256" key="3">
    <source>
        <dbReference type="ARBA" id="ARBA00023098"/>
    </source>
</evidence>
<dbReference type="InterPro" id="IPR050301">
    <property type="entry name" value="NTE"/>
</dbReference>
<dbReference type="Gene3D" id="3.40.1090.10">
    <property type="entry name" value="Cytosolic phospholipase A2 catalytic domain"/>
    <property type="match status" value="1"/>
</dbReference>
<dbReference type="Proteomes" id="UP001168528">
    <property type="component" value="Unassembled WGS sequence"/>
</dbReference>
<evidence type="ECO:0000259" key="5">
    <source>
        <dbReference type="PROSITE" id="PS51635"/>
    </source>
</evidence>
<evidence type="ECO:0000313" key="7">
    <source>
        <dbReference type="Proteomes" id="UP001168528"/>
    </source>
</evidence>
<organism evidence="6 7">
    <name type="scientific">Rhodocytophaga aerolata</name>
    <dbReference type="NCBI Taxonomy" id="455078"/>
    <lineage>
        <taxon>Bacteria</taxon>
        <taxon>Pseudomonadati</taxon>
        <taxon>Bacteroidota</taxon>
        <taxon>Cytophagia</taxon>
        <taxon>Cytophagales</taxon>
        <taxon>Rhodocytophagaceae</taxon>
        <taxon>Rhodocytophaga</taxon>
    </lineage>
</organism>
<evidence type="ECO:0000313" key="6">
    <source>
        <dbReference type="EMBL" id="MDO1448796.1"/>
    </source>
</evidence>